<name>A0A367J1L4_RHIST</name>
<organism evidence="2 3">
    <name type="scientific">Rhizopus stolonifer</name>
    <name type="common">Rhizopus nigricans</name>
    <dbReference type="NCBI Taxonomy" id="4846"/>
    <lineage>
        <taxon>Eukaryota</taxon>
        <taxon>Fungi</taxon>
        <taxon>Fungi incertae sedis</taxon>
        <taxon>Mucoromycota</taxon>
        <taxon>Mucoromycotina</taxon>
        <taxon>Mucoromycetes</taxon>
        <taxon>Mucorales</taxon>
        <taxon>Mucorineae</taxon>
        <taxon>Rhizopodaceae</taxon>
        <taxon>Rhizopus</taxon>
    </lineage>
</organism>
<comment type="caution">
    <text evidence="2">The sequence shown here is derived from an EMBL/GenBank/DDBJ whole genome shotgun (WGS) entry which is preliminary data.</text>
</comment>
<dbReference type="Proteomes" id="UP000253551">
    <property type="component" value="Unassembled WGS sequence"/>
</dbReference>
<dbReference type="EMBL" id="PJQM01004627">
    <property type="protein sequence ID" value="RCH83825.1"/>
    <property type="molecule type" value="Genomic_DNA"/>
</dbReference>
<sequence>MEYSDMLDSISFNGSPLQGTAGDFIDPEITNIDRTTIRNLISQVKGLAECVRNTQEELQITRKKMDKMNEDIASLQKEKDFAADEQLGRNKRPRSVKQQSSEYTGVPDLALKRSLKDYFGDVEHCEQMWDFTADFFSETNFIKAKNAIEGIENILLTDLNVKNTEEEIKASLVTPEIGTRLQNHYHNCERESRIAGTDIKEARITKGRRTSRKEKKFRLRMKKFDTYMQEFNEKYGQDVGVLVTNVLYMSDEDTDDEAERDVNGRKKVKKFRPLYRAKRVG</sequence>
<evidence type="ECO:0000313" key="3">
    <source>
        <dbReference type="Proteomes" id="UP000253551"/>
    </source>
</evidence>
<keyword evidence="3" id="KW-1185">Reference proteome</keyword>
<gene>
    <name evidence="2" type="ORF">CU098_007343</name>
</gene>
<dbReference type="AlphaFoldDB" id="A0A367J1L4"/>
<feature type="coiled-coil region" evidence="1">
    <location>
        <begin position="51"/>
        <end position="85"/>
    </location>
</feature>
<reference evidence="2 3" key="1">
    <citation type="journal article" date="2018" name="G3 (Bethesda)">
        <title>Phylogenetic and Phylogenomic Definition of Rhizopus Species.</title>
        <authorList>
            <person name="Gryganskyi A.P."/>
            <person name="Golan J."/>
            <person name="Dolatabadi S."/>
            <person name="Mondo S."/>
            <person name="Robb S."/>
            <person name="Idnurm A."/>
            <person name="Muszewska A."/>
            <person name="Steczkiewicz K."/>
            <person name="Masonjones S."/>
            <person name="Liao H.L."/>
            <person name="Gajdeczka M.T."/>
            <person name="Anike F."/>
            <person name="Vuek A."/>
            <person name="Anishchenko I.M."/>
            <person name="Voigt K."/>
            <person name="de Hoog G.S."/>
            <person name="Smith M.E."/>
            <person name="Heitman J."/>
            <person name="Vilgalys R."/>
            <person name="Stajich J.E."/>
        </authorList>
    </citation>
    <scope>NUCLEOTIDE SEQUENCE [LARGE SCALE GENOMIC DNA]</scope>
    <source>
        <strain evidence="2 3">LSU 92-RS-03</strain>
    </source>
</reference>
<keyword evidence="1" id="KW-0175">Coiled coil</keyword>
<accession>A0A367J1L4</accession>
<evidence type="ECO:0000313" key="2">
    <source>
        <dbReference type="EMBL" id="RCH83825.1"/>
    </source>
</evidence>
<evidence type="ECO:0000256" key="1">
    <source>
        <dbReference type="SAM" id="Coils"/>
    </source>
</evidence>
<protein>
    <submittedName>
        <fullName evidence="2">Uncharacterized protein</fullName>
    </submittedName>
</protein>
<proteinExistence type="predicted"/>